<reference evidence="2 3" key="1">
    <citation type="submission" date="2016-10" db="EMBL/GenBank/DDBJ databases">
        <authorList>
            <person name="de Groot N.N."/>
        </authorList>
    </citation>
    <scope>NUCLEOTIDE SEQUENCE [LARGE SCALE GENOMIC DNA]</scope>
    <source>
        <strain evidence="2 3">CGMCC 1.3801</strain>
    </source>
</reference>
<dbReference type="RefSeq" id="WP_035654520.1">
    <property type="nucleotide sequence ID" value="NZ_CBCSBQ010000016.1"/>
</dbReference>
<gene>
    <name evidence="2" type="ORF">SAMN02927925_00895</name>
</gene>
<dbReference type="AlphaFoldDB" id="A0A1G4VF52"/>
<dbReference type="Proteomes" id="UP000182124">
    <property type="component" value="Unassembled WGS sequence"/>
</dbReference>
<feature type="region of interest" description="Disordered" evidence="1">
    <location>
        <begin position="26"/>
        <end position="64"/>
    </location>
</feature>
<name>A0A1G4VF52_9FLAO</name>
<sequence length="64" mass="7026">MKIYYFACIIVLGLTFNSCTTDEIETTNGKQTQHENVNSADFVNSPTTTTLDDGEPVPPKGKDN</sequence>
<evidence type="ECO:0000313" key="3">
    <source>
        <dbReference type="Proteomes" id="UP000182124"/>
    </source>
</evidence>
<organism evidence="2 3">
    <name type="scientific">Flavobacterium saliperosum</name>
    <dbReference type="NCBI Taxonomy" id="329186"/>
    <lineage>
        <taxon>Bacteria</taxon>
        <taxon>Pseudomonadati</taxon>
        <taxon>Bacteroidota</taxon>
        <taxon>Flavobacteriia</taxon>
        <taxon>Flavobacteriales</taxon>
        <taxon>Flavobacteriaceae</taxon>
        <taxon>Flavobacterium</taxon>
    </lineage>
</organism>
<accession>A0A1G4VF52</accession>
<dbReference type="EMBL" id="FMTY01000002">
    <property type="protein sequence ID" value="SCX05828.1"/>
    <property type="molecule type" value="Genomic_DNA"/>
</dbReference>
<feature type="compositionally biased region" description="Polar residues" evidence="1">
    <location>
        <begin position="26"/>
        <end position="51"/>
    </location>
</feature>
<protein>
    <submittedName>
        <fullName evidence="2">Uncharacterized protein</fullName>
    </submittedName>
</protein>
<evidence type="ECO:0000313" key="2">
    <source>
        <dbReference type="EMBL" id="SCX05828.1"/>
    </source>
</evidence>
<dbReference type="STRING" id="329186.SAMN02927925_00895"/>
<proteinExistence type="predicted"/>
<evidence type="ECO:0000256" key="1">
    <source>
        <dbReference type="SAM" id="MobiDB-lite"/>
    </source>
</evidence>